<dbReference type="Pfam" id="PF10675">
    <property type="entry name" value="DUF2489"/>
    <property type="match status" value="1"/>
</dbReference>
<gene>
    <name evidence="4" type="ORF">K0504_03390</name>
</gene>
<reference evidence="4" key="1">
    <citation type="submission" date="2021-07" db="EMBL/GenBank/DDBJ databases">
        <title>Neiella marina sp. nov., isolated from the intestinal content of sea cucumber Apostichopus japonicus.</title>
        <authorList>
            <person name="Bai X."/>
        </authorList>
    </citation>
    <scope>NUCLEOTIDE SEQUENCE</scope>
    <source>
        <strain evidence="4">126</strain>
    </source>
</reference>
<evidence type="ECO:0000313" key="5">
    <source>
        <dbReference type="Proteomes" id="UP001166251"/>
    </source>
</evidence>
<evidence type="ECO:0000256" key="1">
    <source>
        <dbReference type="SAM" id="Coils"/>
    </source>
</evidence>
<dbReference type="EMBL" id="JAHZSS010000002">
    <property type="protein sequence ID" value="MBW8190068.1"/>
    <property type="molecule type" value="Genomic_DNA"/>
</dbReference>
<keyword evidence="2" id="KW-0812">Transmembrane</keyword>
<keyword evidence="5" id="KW-1185">Reference proteome</keyword>
<proteinExistence type="predicted"/>
<evidence type="ECO:0000256" key="2">
    <source>
        <dbReference type="SAM" id="Phobius"/>
    </source>
</evidence>
<keyword evidence="1" id="KW-0175">Coiled coil</keyword>
<name>A0ABS7ECL3_9GAMM</name>
<organism evidence="4 5">
    <name type="scientific">Neiella holothuriorum</name>
    <dbReference type="NCBI Taxonomy" id="2870530"/>
    <lineage>
        <taxon>Bacteria</taxon>
        <taxon>Pseudomonadati</taxon>
        <taxon>Pseudomonadota</taxon>
        <taxon>Gammaproteobacteria</taxon>
        <taxon>Alteromonadales</taxon>
        <taxon>Echinimonadaceae</taxon>
        <taxon>Neiella</taxon>
    </lineage>
</organism>
<protein>
    <submittedName>
        <fullName evidence="4">DUF2489 domain-containing protein</fullName>
    </submittedName>
</protein>
<feature type="domain" description="DUF2489" evidence="3">
    <location>
        <begin position="15"/>
        <end position="155"/>
    </location>
</feature>
<feature type="transmembrane region" description="Helical" evidence="2">
    <location>
        <begin position="6"/>
        <end position="27"/>
    </location>
</feature>
<dbReference type="RefSeq" id="WP_220102735.1">
    <property type="nucleotide sequence ID" value="NZ_JAHZSS010000002.1"/>
</dbReference>
<accession>A0ABS7ECL3</accession>
<dbReference type="InterPro" id="IPR019617">
    <property type="entry name" value="DUF2489"/>
</dbReference>
<evidence type="ECO:0000259" key="3">
    <source>
        <dbReference type="Pfam" id="PF10675"/>
    </source>
</evidence>
<keyword evidence="2" id="KW-0472">Membrane</keyword>
<comment type="caution">
    <text evidence="4">The sequence shown here is derived from an EMBL/GenBank/DDBJ whole genome shotgun (WGS) entry which is preliminary data.</text>
</comment>
<keyword evidence="2" id="KW-1133">Transmembrane helix</keyword>
<dbReference type="Proteomes" id="UP001166251">
    <property type="component" value="Unassembled WGS sequence"/>
</dbReference>
<evidence type="ECO:0000313" key="4">
    <source>
        <dbReference type="EMBL" id="MBW8190068.1"/>
    </source>
</evidence>
<feature type="coiled-coil region" evidence="1">
    <location>
        <begin position="123"/>
        <end position="150"/>
    </location>
</feature>
<sequence>MTVQWILLALASAIIAGLAIYAGKLLWQLYQQQQTQRQRQAQAIAQKHQQIVKKNKSLWQSIDTICRAAQQGQCCTSEAAIRLCVLLGHLHFDGEQPNLATRFPGIHGLHAAIKHHPTHDARKSYSKKEIRKLDQEREQFEQEFEAQVQHDLHQLLLQDLPLIA</sequence>